<gene>
    <name evidence="2" type="ORF">H8B04_11410</name>
</gene>
<evidence type="ECO:0000313" key="2">
    <source>
        <dbReference type="EMBL" id="MBD1430164.1"/>
    </source>
</evidence>
<organism evidence="2 3">
    <name type="scientific">Sphingobacterium litopenaei</name>
    <dbReference type="NCBI Taxonomy" id="2763500"/>
    <lineage>
        <taxon>Bacteria</taxon>
        <taxon>Pseudomonadati</taxon>
        <taxon>Bacteroidota</taxon>
        <taxon>Sphingobacteriia</taxon>
        <taxon>Sphingobacteriales</taxon>
        <taxon>Sphingobacteriaceae</taxon>
        <taxon>Sphingobacterium</taxon>
    </lineage>
</organism>
<reference evidence="2 3" key="1">
    <citation type="submission" date="2020-08" db="EMBL/GenBank/DDBJ databases">
        <title>Sphingobacterium sp. DN04309 isolated from aquaculture water.</title>
        <authorList>
            <person name="Zhang M."/>
        </authorList>
    </citation>
    <scope>NUCLEOTIDE SEQUENCE [LARGE SCALE GENOMIC DNA]</scope>
    <source>
        <strain evidence="2 3">DN04309</strain>
    </source>
</reference>
<dbReference type="InterPro" id="IPR045690">
    <property type="entry name" value="DUF6055"/>
</dbReference>
<sequence length="625" mass="71368">MISLYQKKSNFYKWLFVFMMISLVPFYSCGKKDVIEEPIVEEEPVEEPEPNNSLKIYIPKEFASSGFESNVNKWAYSRSKQSEHFILFWESGYGDLLPSDSKVPADYRVDIDNVILKAEEFYKLNVDQLKFATKDNNSSKLESYKMMIFLHYTKDWMAYGGGYDDVIGALWISPSTCQPVGATIAHEIGHSFQYQVRCDLGANHGFRYGFGGNDGNGFWEQTAQWQAMQSYPEEIFATHHFPVYLDNHHRHQLHENYRYANYFIHFYWASKHTNQIISKIWRESNKPEDPIQAYMRLTNINAQQLNAEIYDMASKFATWDLNELRARGKNYIGRQTNKFDVLPNGQLRIKYVQCPGTTGFNVIGLEVPQSEQQITVDFEGLVNATGYNTVQNPSRAGWRYGFVALLKSGARVYSPMYEDAKSTVSFLVPNQCEKLFFIVTGAPSTYMPHPWDENENNDDQWPYQIKVSGTEVIGYPNIDNSQEPKDITFTHNLEIPFDAVSYSGVTVQVDQSALAKAFVLHPDAIKSSIGTVIKFYAVEKNGDLNGNNTAQGLGHWFSAEGNVTNWGSSAKVFSEFNKDGLLFTIGQYPNQTKVGDTFTIKQKLQYVLNDGQKVSATFVFNIKII</sequence>
<dbReference type="Pfam" id="PF19527">
    <property type="entry name" value="DUF6055"/>
    <property type="match status" value="1"/>
</dbReference>
<proteinExistence type="predicted"/>
<feature type="domain" description="DUF4859" evidence="1">
    <location>
        <begin position="501"/>
        <end position="607"/>
    </location>
</feature>
<name>A0ABR7YFS1_9SPHI</name>
<dbReference type="Pfam" id="PF16151">
    <property type="entry name" value="DUF4859"/>
    <property type="match status" value="1"/>
</dbReference>
<dbReference type="InterPro" id="IPR032339">
    <property type="entry name" value="DUF4859"/>
</dbReference>
<evidence type="ECO:0000313" key="3">
    <source>
        <dbReference type="Proteomes" id="UP000651271"/>
    </source>
</evidence>
<dbReference type="EMBL" id="JACOIJ010000021">
    <property type="protein sequence ID" value="MBD1430164.1"/>
    <property type="molecule type" value="Genomic_DNA"/>
</dbReference>
<accession>A0ABR7YFS1</accession>
<evidence type="ECO:0000259" key="1">
    <source>
        <dbReference type="Pfam" id="PF16151"/>
    </source>
</evidence>
<keyword evidence="3" id="KW-1185">Reference proteome</keyword>
<comment type="caution">
    <text evidence="2">The sequence shown here is derived from an EMBL/GenBank/DDBJ whole genome shotgun (WGS) entry which is preliminary data.</text>
</comment>
<protein>
    <submittedName>
        <fullName evidence="2">DUF4859 domain-containing protein</fullName>
    </submittedName>
</protein>
<dbReference type="Proteomes" id="UP000651271">
    <property type="component" value="Unassembled WGS sequence"/>
</dbReference>